<reference evidence="3 4" key="1">
    <citation type="submission" date="2020-03" db="EMBL/GenBank/DDBJ databases">
        <title>Sphingomonas sp. nov., isolated from fish.</title>
        <authorList>
            <person name="Hyun D.-W."/>
            <person name="Bae J.-W."/>
        </authorList>
    </citation>
    <scope>NUCLEOTIDE SEQUENCE [LARGE SCALE GENOMIC DNA]</scope>
    <source>
        <strain evidence="3 4">HDW15B</strain>
    </source>
</reference>
<dbReference type="Pfam" id="PF07811">
    <property type="entry name" value="TadE"/>
    <property type="match status" value="1"/>
</dbReference>
<dbReference type="InterPro" id="IPR012495">
    <property type="entry name" value="TadE-like_dom"/>
</dbReference>
<dbReference type="EMBL" id="CP049869">
    <property type="protein sequence ID" value="QIK79527.1"/>
    <property type="molecule type" value="Genomic_DNA"/>
</dbReference>
<keyword evidence="1" id="KW-0472">Membrane</keyword>
<evidence type="ECO:0000313" key="4">
    <source>
        <dbReference type="Proteomes" id="UP000503222"/>
    </source>
</evidence>
<dbReference type="KEGG" id="spii:G7077_12025"/>
<evidence type="ECO:0000256" key="1">
    <source>
        <dbReference type="SAM" id="Phobius"/>
    </source>
</evidence>
<feature type="transmembrane region" description="Helical" evidence="1">
    <location>
        <begin position="12"/>
        <end position="34"/>
    </location>
</feature>
<sequence>MKRLRHFVGCESGTSVIELALILPTFAAFLIGIAEFSRAFSEKLQLEQAAQRAVEKVQQYQASTSTFSTMKAEAATAAGVTATASNPTVEWWLECDGVRQSSYNNPCSTTGAIEARWIEVRITKTYTPMFPSRVWPGANSDGTFTLVGEAGVRTQ</sequence>
<evidence type="ECO:0000259" key="2">
    <source>
        <dbReference type="Pfam" id="PF07811"/>
    </source>
</evidence>
<protein>
    <submittedName>
        <fullName evidence="3">Pilus assembly protein</fullName>
    </submittedName>
</protein>
<feature type="domain" description="TadE-like" evidence="2">
    <location>
        <begin position="13"/>
        <end position="54"/>
    </location>
</feature>
<dbReference type="AlphaFoldDB" id="A0A6G7YS12"/>
<dbReference type="Proteomes" id="UP000503222">
    <property type="component" value="Chromosome"/>
</dbReference>
<gene>
    <name evidence="3" type="ORF">G7077_12025</name>
</gene>
<accession>A0A6G7YS12</accession>
<organism evidence="3 4">
    <name type="scientific">Sphingomonas piscis</name>
    <dbReference type="NCBI Taxonomy" id="2714943"/>
    <lineage>
        <taxon>Bacteria</taxon>
        <taxon>Pseudomonadati</taxon>
        <taxon>Pseudomonadota</taxon>
        <taxon>Alphaproteobacteria</taxon>
        <taxon>Sphingomonadales</taxon>
        <taxon>Sphingomonadaceae</taxon>
        <taxon>Sphingomonas</taxon>
    </lineage>
</organism>
<dbReference type="RefSeq" id="WP_166411914.1">
    <property type="nucleotide sequence ID" value="NZ_CP049869.1"/>
</dbReference>
<proteinExistence type="predicted"/>
<keyword evidence="1" id="KW-0812">Transmembrane</keyword>
<keyword evidence="4" id="KW-1185">Reference proteome</keyword>
<name>A0A6G7YS12_9SPHN</name>
<evidence type="ECO:0000313" key="3">
    <source>
        <dbReference type="EMBL" id="QIK79527.1"/>
    </source>
</evidence>
<keyword evidence="1" id="KW-1133">Transmembrane helix</keyword>